<protein>
    <recommendedName>
        <fullName evidence="3">Ribbon-helix-helix protein CopG domain-containing protein</fullName>
    </recommendedName>
</protein>
<accession>A0A0F9CL46</accession>
<organism evidence="2">
    <name type="scientific">marine sediment metagenome</name>
    <dbReference type="NCBI Taxonomy" id="412755"/>
    <lineage>
        <taxon>unclassified sequences</taxon>
        <taxon>metagenomes</taxon>
        <taxon>ecological metagenomes</taxon>
    </lineage>
</organism>
<evidence type="ECO:0008006" key="3">
    <source>
        <dbReference type="Google" id="ProtNLM"/>
    </source>
</evidence>
<name>A0A0F9CL46_9ZZZZ</name>
<feature type="compositionally biased region" description="Basic and acidic residues" evidence="1">
    <location>
        <begin position="61"/>
        <end position="74"/>
    </location>
</feature>
<dbReference type="EMBL" id="LAZR01032736">
    <property type="protein sequence ID" value="KKL50058.1"/>
    <property type="molecule type" value="Genomic_DNA"/>
</dbReference>
<dbReference type="AlphaFoldDB" id="A0A0F9CL46"/>
<comment type="caution">
    <text evidence="2">The sequence shown here is derived from an EMBL/GenBank/DDBJ whole genome shotgun (WGS) entry which is preliminary data.</text>
</comment>
<sequence length="83" mass="9735">MVRERVDAYISYRRVSLDLNEDDAKMLTYICQQSGMNQQTLLRRAIRRAYSDLVNDEYRQACEERKQENERDGSDAPPTATTD</sequence>
<evidence type="ECO:0000313" key="2">
    <source>
        <dbReference type="EMBL" id="KKL50058.1"/>
    </source>
</evidence>
<proteinExistence type="predicted"/>
<gene>
    <name evidence="2" type="ORF">LCGC14_2309300</name>
</gene>
<evidence type="ECO:0000256" key="1">
    <source>
        <dbReference type="SAM" id="MobiDB-lite"/>
    </source>
</evidence>
<reference evidence="2" key="1">
    <citation type="journal article" date="2015" name="Nature">
        <title>Complex archaea that bridge the gap between prokaryotes and eukaryotes.</title>
        <authorList>
            <person name="Spang A."/>
            <person name="Saw J.H."/>
            <person name="Jorgensen S.L."/>
            <person name="Zaremba-Niedzwiedzka K."/>
            <person name="Martijn J."/>
            <person name="Lind A.E."/>
            <person name="van Eijk R."/>
            <person name="Schleper C."/>
            <person name="Guy L."/>
            <person name="Ettema T.J."/>
        </authorList>
    </citation>
    <scope>NUCLEOTIDE SEQUENCE</scope>
</reference>
<feature type="region of interest" description="Disordered" evidence="1">
    <location>
        <begin position="61"/>
        <end position="83"/>
    </location>
</feature>